<feature type="transmembrane region" description="Helical" evidence="1">
    <location>
        <begin position="214"/>
        <end position="239"/>
    </location>
</feature>
<gene>
    <name evidence="3" type="primary">spoIIIAE</name>
    <name evidence="3" type="ORF">LN736_04095</name>
</gene>
<comment type="caution">
    <text evidence="3">The sequence shown here is derived from an EMBL/GenBank/DDBJ whole genome shotgun (WGS) entry which is preliminary data.</text>
</comment>
<protein>
    <submittedName>
        <fullName evidence="3">Stage III sporulation protein AE</fullName>
    </submittedName>
</protein>
<name>A0ABS8N2L6_9CLOT</name>
<dbReference type="EMBL" id="JAJJPB010000002">
    <property type="protein sequence ID" value="MCC9294051.1"/>
    <property type="molecule type" value="Genomic_DNA"/>
</dbReference>
<feature type="transmembrane region" description="Helical" evidence="1">
    <location>
        <begin position="259"/>
        <end position="280"/>
    </location>
</feature>
<dbReference type="InterPro" id="IPR014194">
    <property type="entry name" value="Spore_III_AE"/>
</dbReference>
<evidence type="ECO:0000256" key="2">
    <source>
        <dbReference type="SAM" id="SignalP"/>
    </source>
</evidence>
<dbReference type="Proteomes" id="UP001165422">
    <property type="component" value="Unassembled WGS sequence"/>
</dbReference>
<keyword evidence="1" id="KW-1133">Transmembrane helix</keyword>
<proteinExistence type="predicted"/>
<evidence type="ECO:0000313" key="4">
    <source>
        <dbReference type="Proteomes" id="UP001165422"/>
    </source>
</evidence>
<reference evidence="3" key="1">
    <citation type="submission" date="2021-11" db="EMBL/GenBank/DDBJ databases">
        <authorList>
            <person name="Qingchun L."/>
            <person name="Dong Z."/>
            <person name="Zongwei Q."/>
            <person name="Jia Z."/>
            <person name="Duotao L."/>
        </authorList>
    </citation>
    <scope>NUCLEOTIDE SEQUENCE</scope>
    <source>
        <strain evidence="3">WLY-B-L2</strain>
    </source>
</reference>
<feature type="signal peptide" evidence="2">
    <location>
        <begin position="1"/>
        <end position="24"/>
    </location>
</feature>
<dbReference type="NCBIfam" id="TIGR02829">
    <property type="entry name" value="spore_III_AE"/>
    <property type="match status" value="1"/>
</dbReference>
<feature type="transmembrane region" description="Helical" evidence="1">
    <location>
        <begin position="149"/>
        <end position="168"/>
    </location>
</feature>
<keyword evidence="4" id="KW-1185">Reference proteome</keyword>
<keyword evidence="2" id="KW-0732">Signal</keyword>
<feature type="transmembrane region" description="Helical" evidence="1">
    <location>
        <begin position="118"/>
        <end position="137"/>
    </location>
</feature>
<accession>A0ABS8N2L6</accession>
<feature type="transmembrane region" description="Helical" evidence="1">
    <location>
        <begin position="328"/>
        <end position="358"/>
    </location>
</feature>
<dbReference type="Pfam" id="PF09546">
    <property type="entry name" value="Spore_III_AE"/>
    <property type="match status" value="1"/>
</dbReference>
<sequence>MKNVIVSLLVGLFLSLIMGFNVQAFDTNTVNTNIQDNAQLENTSQNGTGNKESEAQEQQIENFYNYISNMKTKNEVLKDLDAKDYVKNFIKSGDGKISLKKIMNILISYGLREMSACIKLLVLLIVIALICALLTNLQRAFSGEGLSNIAYFACYSLIIIIMAKSFYIGVDIARSTIKEMTDFMVALIPILITLIAAVGGFVEASIMDPIIIGAINISANLFMDIIIPIISMSFVLQFVNNLSSEYKIDKLTKLLNQCALWAQGIIMTVFIGIVTVRGITSKSIDEVTVKTAKFAVDNFVPVVGKSLSDAVATVAGYSFLLKNALSSLGLLIIIIILLFPIIKLIIMIVLYKITAALIEPISDGRLVNCINSAGDSLILVMACLICVSVMFFIMIAMLASAGKVMM</sequence>
<organism evidence="3 4">
    <name type="scientific">Clostridium aromativorans</name>
    <dbReference type="NCBI Taxonomy" id="2836848"/>
    <lineage>
        <taxon>Bacteria</taxon>
        <taxon>Bacillati</taxon>
        <taxon>Bacillota</taxon>
        <taxon>Clostridia</taxon>
        <taxon>Eubacteriales</taxon>
        <taxon>Clostridiaceae</taxon>
        <taxon>Clostridium</taxon>
    </lineage>
</organism>
<evidence type="ECO:0000256" key="1">
    <source>
        <dbReference type="SAM" id="Phobius"/>
    </source>
</evidence>
<evidence type="ECO:0000313" key="3">
    <source>
        <dbReference type="EMBL" id="MCC9294051.1"/>
    </source>
</evidence>
<keyword evidence="1" id="KW-0472">Membrane</keyword>
<feature type="transmembrane region" description="Helical" evidence="1">
    <location>
        <begin position="183"/>
        <end position="202"/>
    </location>
</feature>
<feature type="chain" id="PRO_5047488846" evidence="2">
    <location>
        <begin position="25"/>
        <end position="406"/>
    </location>
</feature>
<dbReference type="RefSeq" id="WP_179977187.1">
    <property type="nucleotide sequence ID" value="NZ_JAJJPB010000002.1"/>
</dbReference>
<feature type="transmembrane region" description="Helical" evidence="1">
    <location>
        <begin position="378"/>
        <end position="399"/>
    </location>
</feature>
<keyword evidence="1" id="KW-0812">Transmembrane</keyword>